<comment type="similarity">
    <text evidence="1 10">Belongs to the MPI phosphatase family.</text>
</comment>
<dbReference type="PRINTS" id="PR00716">
    <property type="entry name" value="MPIPHPHTASE"/>
</dbReference>
<comment type="catalytic activity">
    <reaction evidence="8 10">
        <text>O-phospho-L-tyrosyl-[protein] + H2O = L-tyrosyl-[protein] + phosphate</text>
        <dbReference type="Rhea" id="RHEA:10684"/>
        <dbReference type="Rhea" id="RHEA-COMP:10136"/>
        <dbReference type="Rhea" id="RHEA-COMP:20101"/>
        <dbReference type="ChEBI" id="CHEBI:15377"/>
        <dbReference type="ChEBI" id="CHEBI:43474"/>
        <dbReference type="ChEBI" id="CHEBI:46858"/>
        <dbReference type="ChEBI" id="CHEBI:61978"/>
        <dbReference type="EC" id="3.1.3.48"/>
    </reaction>
</comment>
<evidence type="ECO:0000256" key="1">
    <source>
        <dbReference type="ARBA" id="ARBA00011065"/>
    </source>
</evidence>
<dbReference type="Pfam" id="PF00581">
    <property type="entry name" value="Rhodanese"/>
    <property type="match status" value="1"/>
</dbReference>
<dbReference type="Gene3D" id="3.40.250.10">
    <property type="entry name" value="Rhodanese-like domain"/>
    <property type="match status" value="1"/>
</dbReference>
<feature type="domain" description="Rhodanese" evidence="12">
    <location>
        <begin position="492"/>
        <end position="616"/>
    </location>
</feature>
<evidence type="ECO:0000256" key="9">
    <source>
        <dbReference type="ARBA" id="ARBA00067190"/>
    </source>
</evidence>
<gene>
    <name evidence="13" type="ORF">C361_06180</name>
</gene>
<dbReference type="PANTHER" id="PTHR10828">
    <property type="entry name" value="M-PHASE INDUCER PHOSPHATASE DUAL SPECIFICITY PHOSPHATASE CDC25"/>
    <property type="match status" value="1"/>
</dbReference>
<evidence type="ECO:0000256" key="10">
    <source>
        <dbReference type="RuleBase" id="RU368028"/>
    </source>
</evidence>
<evidence type="ECO:0000256" key="11">
    <source>
        <dbReference type="SAM" id="MobiDB-lite"/>
    </source>
</evidence>
<dbReference type="FunFam" id="3.40.250.10:FF:000021">
    <property type="entry name" value="M-phase inducer phosphatase cdc-25.2"/>
    <property type="match status" value="1"/>
</dbReference>
<feature type="compositionally biased region" description="Polar residues" evidence="11">
    <location>
        <begin position="162"/>
        <end position="176"/>
    </location>
</feature>
<dbReference type="GO" id="GO:0010971">
    <property type="term" value="P:positive regulation of G2/M transition of mitotic cell cycle"/>
    <property type="evidence" value="ECO:0007669"/>
    <property type="project" value="TreeGrafter"/>
</dbReference>
<evidence type="ECO:0000256" key="7">
    <source>
        <dbReference type="ARBA" id="ARBA00023306"/>
    </source>
</evidence>
<dbReference type="GO" id="GO:0000086">
    <property type="term" value="P:G2/M transition of mitotic cell cycle"/>
    <property type="evidence" value="ECO:0007669"/>
    <property type="project" value="TreeGrafter"/>
</dbReference>
<evidence type="ECO:0000256" key="4">
    <source>
        <dbReference type="ARBA" id="ARBA00022776"/>
    </source>
</evidence>
<evidence type="ECO:0000259" key="12">
    <source>
        <dbReference type="PROSITE" id="PS50206"/>
    </source>
</evidence>
<evidence type="ECO:0000256" key="5">
    <source>
        <dbReference type="ARBA" id="ARBA00022801"/>
    </source>
</evidence>
<evidence type="ECO:0000256" key="6">
    <source>
        <dbReference type="ARBA" id="ARBA00022912"/>
    </source>
</evidence>
<dbReference type="CDD" id="cd01530">
    <property type="entry name" value="Cdc25"/>
    <property type="match status" value="1"/>
</dbReference>
<dbReference type="SUPFAM" id="SSF52821">
    <property type="entry name" value="Rhodanese/Cell cycle control phosphatase"/>
    <property type="match status" value="1"/>
</dbReference>
<dbReference type="InterPro" id="IPR001763">
    <property type="entry name" value="Rhodanese-like_dom"/>
</dbReference>
<dbReference type="EMBL" id="AMKT01000083">
    <property type="protein sequence ID" value="OXG12992.1"/>
    <property type="molecule type" value="Genomic_DNA"/>
</dbReference>
<dbReference type="Proteomes" id="UP000199727">
    <property type="component" value="Unassembled WGS sequence"/>
</dbReference>
<sequence length="764" mass="81308">MALFGSSPLTDAFPSPRFSEPPSPTKTEIDLPIDVDQSFNSSLSLSDSPYFSPTPSMALGAKSAGSSSMLFAAPPAFSLKCKRPEAVPTQVRLPLRSKSTTETTLGSEQLCRGRSFGLDITNNVLHQSNSNARNNKGKMLPPAVPEARMLKANASVPMQWTSSNEELGECSKNSSLLGVPRTESDPAISGSPPSSLGRDDSAMEVDSPQIRSDFKPGSLMASPALGGPASSSSSPGLGSFFCESPAPPSQAPPGKRRSLVNGPPASPSSGSPSAKRTSLGLGVSRPPLDKTASSSAMLFGGGRANTIASRRGPSYKRPTLGPLAAPSCDGATRTASTNSAFPILYGPPKQTLGQSGTFPRAANAPMRRAYSVCDQNIANEMDDEDSEFENSPCVGAHAEYARRYGARMAPKVDGSPGFKSVRASIAASGEGVVSPLHKGKKTSPYGPGGLPGFGDNEIDGKILPCHKVKEDGLVRITPDTLDELLSGKYSHKIKRYHVLDCRFDYEYDGGHIAGAINVKSMDALDKLLLSEADGIHAEGECLPRPSRSGQLEDGQPVVLVFHCEFSAKRAPTFAKHLRSRDRLLNNAIYPKIYYPEVYILEGGYCGFYRTRPERCDPKGYTPMDDPKHFERRDSDLHDFRKFSRTRSFTYGEQQQSSSRALPPCPPLAFAAASAAAARRIGVQGVNTRGNNTIKEEDDQDNSSSPHPGDSSAEMDTDASPCPRAALSLGQPPIFGSAKTRVLGRVGFSRVASYAGTTAIPAPRL</sequence>
<feature type="region of interest" description="Disordered" evidence="11">
    <location>
        <begin position="1"/>
        <end position="30"/>
    </location>
</feature>
<name>A0A854Q642_CRYNE</name>
<feature type="region of interest" description="Disordered" evidence="11">
    <location>
        <begin position="162"/>
        <end position="332"/>
    </location>
</feature>
<evidence type="ECO:0000256" key="2">
    <source>
        <dbReference type="ARBA" id="ARBA00013064"/>
    </source>
</evidence>
<dbReference type="OrthoDB" id="26523at2759"/>
<dbReference type="AlphaFoldDB" id="A0A854Q642"/>
<keyword evidence="4 10" id="KW-0498">Mitosis</keyword>
<dbReference type="EC" id="3.1.3.48" evidence="2 10"/>
<dbReference type="GO" id="GO:0051301">
    <property type="term" value="P:cell division"/>
    <property type="evidence" value="ECO:0007669"/>
    <property type="project" value="UniProtKB-UniRule"/>
</dbReference>
<feature type="compositionally biased region" description="Low complexity" evidence="11">
    <location>
        <begin position="221"/>
        <end position="239"/>
    </location>
</feature>
<keyword evidence="3 10" id="KW-0132">Cell division</keyword>
<dbReference type="GO" id="GO:0005634">
    <property type="term" value="C:nucleus"/>
    <property type="evidence" value="ECO:0007669"/>
    <property type="project" value="TreeGrafter"/>
</dbReference>
<dbReference type="GO" id="GO:0004725">
    <property type="term" value="F:protein tyrosine phosphatase activity"/>
    <property type="evidence" value="ECO:0007669"/>
    <property type="project" value="UniProtKB-UniRule"/>
</dbReference>
<reference evidence="13 14" key="1">
    <citation type="submission" date="2017-06" db="EMBL/GenBank/DDBJ databases">
        <title>Global population genomics of the pathogenic fungus Cryptococcus neoformans var. grubii.</title>
        <authorList>
            <person name="Cuomo C."/>
            <person name="Litvintseva A."/>
            <person name="Chen Y."/>
            <person name="Young S."/>
            <person name="Zeng Q."/>
            <person name="Chapman S."/>
            <person name="Gujja S."/>
            <person name="Saif S."/>
            <person name="Birren B."/>
        </authorList>
    </citation>
    <scope>NUCLEOTIDE SEQUENCE [LARGE SCALE GENOMIC DNA]</scope>
    <source>
        <strain evidence="13 14">Tu259-1</strain>
    </source>
</reference>
<dbReference type="SMART" id="SM00450">
    <property type="entry name" value="RHOD"/>
    <property type="match status" value="1"/>
</dbReference>
<proteinExistence type="inferred from homology"/>
<comment type="caution">
    <text evidence="13">The sequence shown here is derived from an EMBL/GenBank/DDBJ whole genome shotgun (WGS) entry which is preliminary data.</text>
</comment>
<keyword evidence="5 10" id="KW-0378">Hydrolase</keyword>
<comment type="function">
    <text evidence="10">Tyrosine protein phosphatase which functions as a dosage-dependent inducer of mitotic progression.</text>
</comment>
<dbReference type="PANTHER" id="PTHR10828:SF17">
    <property type="entry name" value="PROTEIN-TYROSINE-PHOSPHATASE"/>
    <property type="match status" value="1"/>
</dbReference>
<organism evidence="13 14">
    <name type="scientific">Cryptococcus neoformans Tu259-1</name>
    <dbReference type="NCBI Taxonomy" id="1230072"/>
    <lineage>
        <taxon>Eukaryota</taxon>
        <taxon>Fungi</taxon>
        <taxon>Dikarya</taxon>
        <taxon>Basidiomycota</taxon>
        <taxon>Agaricomycotina</taxon>
        <taxon>Tremellomycetes</taxon>
        <taxon>Tremellales</taxon>
        <taxon>Cryptococcaceae</taxon>
        <taxon>Cryptococcus</taxon>
        <taxon>Cryptococcus neoformans species complex</taxon>
    </lineage>
</organism>
<keyword evidence="6 10" id="KW-0904">Protein phosphatase</keyword>
<evidence type="ECO:0000313" key="14">
    <source>
        <dbReference type="Proteomes" id="UP000199727"/>
    </source>
</evidence>
<accession>A0A854Q642</accession>
<dbReference type="InterPro" id="IPR000751">
    <property type="entry name" value="MPI_Phosphatase"/>
</dbReference>
<dbReference type="PROSITE" id="PS50206">
    <property type="entry name" value="RHODANESE_3"/>
    <property type="match status" value="1"/>
</dbReference>
<dbReference type="GO" id="GO:0110032">
    <property type="term" value="P:positive regulation of G2/MI transition of meiotic cell cycle"/>
    <property type="evidence" value="ECO:0007669"/>
    <property type="project" value="TreeGrafter"/>
</dbReference>
<evidence type="ECO:0000256" key="8">
    <source>
        <dbReference type="ARBA" id="ARBA00051722"/>
    </source>
</evidence>
<feature type="region of interest" description="Disordered" evidence="11">
    <location>
        <begin position="686"/>
        <end position="727"/>
    </location>
</feature>
<dbReference type="InterPro" id="IPR036873">
    <property type="entry name" value="Rhodanese-like_dom_sf"/>
</dbReference>
<evidence type="ECO:0000313" key="13">
    <source>
        <dbReference type="EMBL" id="OXG12992.1"/>
    </source>
</evidence>
<dbReference type="GO" id="GO:0005737">
    <property type="term" value="C:cytoplasm"/>
    <property type="evidence" value="ECO:0007669"/>
    <property type="project" value="TreeGrafter"/>
</dbReference>
<evidence type="ECO:0000256" key="3">
    <source>
        <dbReference type="ARBA" id="ARBA00022618"/>
    </source>
</evidence>
<protein>
    <recommendedName>
        <fullName evidence="9 10">M-phase inducer phosphatase</fullName>
        <ecNumber evidence="2 10">3.1.3.48</ecNumber>
    </recommendedName>
</protein>
<keyword evidence="7 10" id="KW-0131">Cell cycle</keyword>